<comment type="caution">
    <text evidence="13">The sequence shown here is derived from an EMBL/GenBank/DDBJ whole genome shotgun (WGS) entry which is preliminary data.</text>
</comment>
<organism evidence="13 14">
    <name type="scientific">Ameiurus melas</name>
    <name type="common">Black bullhead</name>
    <name type="synonym">Silurus melas</name>
    <dbReference type="NCBI Taxonomy" id="219545"/>
    <lineage>
        <taxon>Eukaryota</taxon>
        <taxon>Metazoa</taxon>
        <taxon>Chordata</taxon>
        <taxon>Craniata</taxon>
        <taxon>Vertebrata</taxon>
        <taxon>Euteleostomi</taxon>
        <taxon>Actinopterygii</taxon>
        <taxon>Neopterygii</taxon>
        <taxon>Teleostei</taxon>
        <taxon>Ostariophysi</taxon>
        <taxon>Siluriformes</taxon>
        <taxon>Ictaluridae</taxon>
        <taxon>Ameiurus</taxon>
    </lineage>
</organism>
<keyword evidence="4" id="KW-1003">Cell membrane</keyword>
<evidence type="ECO:0000256" key="3">
    <source>
        <dbReference type="ARBA" id="ARBA00022448"/>
    </source>
</evidence>
<feature type="chain" id="PRO_5029705208" description="Receptor activity modifying protein 2" evidence="12">
    <location>
        <begin position="21"/>
        <end position="204"/>
    </location>
</feature>
<evidence type="ECO:0000256" key="8">
    <source>
        <dbReference type="ARBA" id="ARBA00023136"/>
    </source>
</evidence>
<dbReference type="GO" id="GO:0043235">
    <property type="term" value="C:receptor complex"/>
    <property type="evidence" value="ECO:0007669"/>
    <property type="project" value="TreeGrafter"/>
</dbReference>
<sequence>MPPMLSGLLSLLLDLTLISGQITEGTLNRSEDVVKNFTTQHPSHSQISGGIESILEDKTNDNATHEDQEAFQNQESIHHYRNCNESFFIMYGKELCISSFHNHMINLTQEDWCEWDMVLGYYNQLTSCMEIVAKWAQCYYPNNIVQEMFVEVHNQYFSSCVTKEDTFPDASDAPPTVVLILTLLPVSVIPILVYVVIWKSSVID</sequence>
<dbReference type="EMBL" id="JAAGNN010000006">
    <property type="protein sequence ID" value="KAF4087529.1"/>
    <property type="molecule type" value="Genomic_DNA"/>
</dbReference>
<protein>
    <recommendedName>
        <fullName evidence="15">Receptor activity modifying protein 2</fullName>
    </recommendedName>
</protein>
<evidence type="ECO:0000256" key="9">
    <source>
        <dbReference type="ARBA" id="ARBA00023157"/>
    </source>
</evidence>
<keyword evidence="8 11" id="KW-0472">Membrane</keyword>
<evidence type="ECO:0008006" key="15">
    <source>
        <dbReference type="Google" id="ProtNLM"/>
    </source>
</evidence>
<dbReference type="GO" id="GO:0008277">
    <property type="term" value="P:regulation of G protein-coupled receptor signaling pathway"/>
    <property type="evidence" value="ECO:0007669"/>
    <property type="project" value="InterPro"/>
</dbReference>
<dbReference type="Pfam" id="PF04901">
    <property type="entry name" value="RAMP"/>
    <property type="match status" value="1"/>
</dbReference>
<evidence type="ECO:0000256" key="6">
    <source>
        <dbReference type="ARBA" id="ARBA00022729"/>
    </source>
</evidence>
<keyword evidence="7 11" id="KW-1133">Transmembrane helix</keyword>
<dbReference type="GO" id="GO:0031623">
    <property type="term" value="P:receptor internalization"/>
    <property type="evidence" value="ECO:0007669"/>
    <property type="project" value="TreeGrafter"/>
</dbReference>
<feature type="signal peptide" evidence="12">
    <location>
        <begin position="1"/>
        <end position="20"/>
    </location>
</feature>
<dbReference type="InterPro" id="IPR006985">
    <property type="entry name" value="RAMP"/>
</dbReference>
<keyword evidence="9" id="KW-1015">Disulfide bond</keyword>
<evidence type="ECO:0000256" key="12">
    <source>
        <dbReference type="SAM" id="SignalP"/>
    </source>
</evidence>
<gene>
    <name evidence="13" type="ORF">AMELA_G00071840</name>
</gene>
<dbReference type="PANTHER" id="PTHR14076">
    <property type="entry name" value="RECEPTOR ACTIVITY MODIFYING PROTEIN RAMP"/>
    <property type="match status" value="1"/>
</dbReference>
<dbReference type="GO" id="GO:0005886">
    <property type="term" value="C:plasma membrane"/>
    <property type="evidence" value="ECO:0007669"/>
    <property type="project" value="UniProtKB-SubCell"/>
</dbReference>
<evidence type="ECO:0000256" key="2">
    <source>
        <dbReference type="ARBA" id="ARBA00007087"/>
    </source>
</evidence>
<dbReference type="Gene3D" id="1.10.150.510">
    <property type="entry name" value="Receptor activity modifying family"/>
    <property type="match status" value="1"/>
</dbReference>
<evidence type="ECO:0000256" key="1">
    <source>
        <dbReference type="ARBA" id="ARBA00004251"/>
    </source>
</evidence>
<evidence type="ECO:0000256" key="5">
    <source>
        <dbReference type="ARBA" id="ARBA00022692"/>
    </source>
</evidence>
<dbReference type="InterPro" id="IPR038126">
    <property type="entry name" value="RAMP_sf"/>
</dbReference>
<dbReference type="GO" id="GO:0072659">
    <property type="term" value="P:protein localization to plasma membrane"/>
    <property type="evidence" value="ECO:0007669"/>
    <property type="project" value="TreeGrafter"/>
</dbReference>
<keyword evidence="6 12" id="KW-0732">Signal</keyword>
<dbReference type="GO" id="GO:0001525">
    <property type="term" value="P:angiogenesis"/>
    <property type="evidence" value="ECO:0007669"/>
    <property type="project" value="TreeGrafter"/>
</dbReference>
<evidence type="ECO:0000256" key="4">
    <source>
        <dbReference type="ARBA" id="ARBA00022475"/>
    </source>
</evidence>
<dbReference type="GO" id="GO:0007186">
    <property type="term" value="P:G protein-coupled receptor signaling pathway"/>
    <property type="evidence" value="ECO:0007669"/>
    <property type="project" value="TreeGrafter"/>
</dbReference>
<dbReference type="GO" id="GO:0032870">
    <property type="term" value="P:cellular response to hormone stimulus"/>
    <property type="evidence" value="ECO:0007669"/>
    <property type="project" value="TreeGrafter"/>
</dbReference>
<comment type="subcellular location">
    <subcellularLocation>
        <location evidence="1">Cell membrane</location>
        <topology evidence="1">Single-pass type I membrane protein</topology>
    </subcellularLocation>
</comment>
<dbReference type="GO" id="GO:0015026">
    <property type="term" value="F:coreceptor activity"/>
    <property type="evidence" value="ECO:0007669"/>
    <property type="project" value="InterPro"/>
</dbReference>
<evidence type="ECO:0000313" key="14">
    <source>
        <dbReference type="Proteomes" id="UP000593565"/>
    </source>
</evidence>
<evidence type="ECO:0000313" key="13">
    <source>
        <dbReference type="EMBL" id="KAF4087529.1"/>
    </source>
</evidence>
<dbReference type="AlphaFoldDB" id="A0A7J6AZJ1"/>
<dbReference type="PANTHER" id="PTHR14076:SF9">
    <property type="entry name" value="RECEPTOR ACTIVITY-MODIFYING PROTEIN 2"/>
    <property type="match status" value="1"/>
</dbReference>
<proteinExistence type="inferred from homology"/>
<evidence type="ECO:0000256" key="7">
    <source>
        <dbReference type="ARBA" id="ARBA00022989"/>
    </source>
</evidence>
<name>A0A7J6AZJ1_AMEME</name>
<keyword evidence="5 11" id="KW-0812">Transmembrane</keyword>
<evidence type="ECO:0000256" key="11">
    <source>
        <dbReference type="SAM" id="Phobius"/>
    </source>
</evidence>
<dbReference type="GO" id="GO:0006816">
    <property type="term" value="P:calcium ion transport"/>
    <property type="evidence" value="ECO:0007669"/>
    <property type="project" value="TreeGrafter"/>
</dbReference>
<dbReference type="GO" id="GO:0009986">
    <property type="term" value="C:cell surface"/>
    <property type="evidence" value="ECO:0007669"/>
    <property type="project" value="TreeGrafter"/>
</dbReference>
<keyword evidence="14" id="KW-1185">Reference proteome</keyword>
<reference evidence="13 14" key="1">
    <citation type="submission" date="2020-02" db="EMBL/GenBank/DDBJ databases">
        <title>A chromosome-scale genome assembly of the black bullhead catfish (Ameiurus melas).</title>
        <authorList>
            <person name="Wen M."/>
            <person name="Zham M."/>
            <person name="Cabau C."/>
            <person name="Klopp C."/>
            <person name="Donnadieu C."/>
            <person name="Roques C."/>
            <person name="Bouchez O."/>
            <person name="Lampietro C."/>
            <person name="Jouanno E."/>
            <person name="Herpin A."/>
            <person name="Louis A."/>
            <person name="Berthelot C."/>
            <person name="Parey E."/>
            <person name="Roest-Crollius H."/>
            <person name="Braasch I."/>
            <person name="Postlethwait J."/>
            <person name="Robinson-Rechavi M."/>
            <person name="Echchiki A."/>
            <person name="Begum T."/>
            <person name="Montfort J."/>
            <person name="Schartl M."/>
            <person name="Bobe J."/>
            <person name="Guiguen Y."/>
        </authorList>
    </citation>
    <scope>NUCLEOTIDE SEQUENCE [LARGE SCALE GENOMIC DNA]</scope>
    <source>
        <strain evidence="13">M_S1</strain>
        <tissue evidence="13">Blood</tissue>
    </source>
</reference>
<dbReference type="Proteomes" id="UP000593565">
    <property type="component" value="Unassembled WGS sequence"/>
</dbReference>
<keyword evidence="3" id="KW-0813">Transport</keyword>
<feature type="transmembrane region" description="Helical" evidence="11">
    <location>
        <begin position="177"/>
        <end position="198"/>
    </location>
</feature>
<accession>A0A7J6AZJ1</accession>
<dbReference type="GO" id="GO:0006886">
    <property type="term" value="P:intracellular protein transport"/>
    <property type="evidence" value="ECO:0007669"/>
    <property type="project" value="InterPro"/>
</dbReference>
<evidence type="ECO:0000256" key="10">
    <source>
        <dbReference type="ARBA" id="ARBA00023170"/>
    </source>
</evidence>
<keyword evidence="10" id="KW-0675">Receptor</keyword>
<comment type="similarity">
    <text evidence="2">Belongs to the RAMP family.</text>
</comment>